<name>A0A373FGK8_COMTE</name>
<organism evidence="7 8">
    <name type="scientific">Comamonas testosteroni</name>
    <name type="common">Pseudomonas testosteroni</name>
    <dbReference type="NCBI Taxonomy" id="285"/>
    <lineage>
        <taxon>Bacteria</taxon>
        <taxon>Pseudomonadati</taxon>
        <taxon>Pseudomonadota</taxon>
        <taxon>Betaproteobacteria</taxon>
        <taxon>Burkholderiales</taxon>
        <taxon>Comamonadaceae</taxon>
        <taxon>Comamonas</taxon>
    </lineage>
</organism>
<accession>A0A373FGK8</accession>
<dbReference type="GO" id="GO:0030170">
    <property type="term" value="F:pyridoxal phosphate binding"/>
    <property type="evidence" value="ECO:0007669"/>
    <property type="project" value="InterPro"/>
</dbReference>
<dbReference type="GO" id="GO:0003700">
    <property type="term" value="F:DNA-binding transcription factor activity"/>
    <property type="evidence" value="ECO:0007669"/>
    <property type="project" value="InterPro"/>
</dbReference>
<dbReference type="PROSITE" id="PS50949">
    <property type="entry name" value="HTH_GNTR"/>
    <property type="match status" value="1"/>
</dbReference>
<dbReference type="InterPro" id="IPR051446">
    <property type="entry name" value="HTH_trans_reg/aminotransferase"/>
</dbReference>
<dbReference type="InterPro" id="IPR004839">
    <property type="entry name" value="Aminotransferase_I/II_large"/>
</dbReference>
<dbReference type="SUPFAM" id="SSF53383">
    <property type="entry name" value="PLP-dependent transferases"/>
    <property type="match status" value="1"/>
</dbReference>
<evidence type="ECO:0000256" key="1">
    <source>
        <dbReference type="ARBA" id="ARBA00005384"/>
    </source>
</evidence>
<dbReference type="CDD" id="cd00609">
    <property type="entry name" value="AAT_like"/>
    <property type="match status" value="1"/>
</dbReference>
<keyword evidence="5" id="KW-0804">Transcription</keyword>
<dbReference type="PANTHER" id="PTHR46577:SF2">
    <property type="entry name" value="TRANSCRIPTIONAL REGULATORY PROTEIN"/>
    <property type="match status" value="1"/>
</dbReference>
<evidence type="ECO:0000313" key="7">
    <source>
        <dbReference type="EMBL" id="RGE43253.1"/>
    </source>
</evidence>
<dbReference type="InterPro" id="IPR015422">
    <property type="entry name" value="PyrdxlP-dep_Trfase_small"/>
</dbReference>
<dbReference type="CDD" id="cd07377">
    <property type="entry name" value="WHTH_GntR"/>
    <property type="match status" value="1"/>
</dbReference>
<dbReference type="Gene3D" id="1.10.10.10">
    <property type="entry name" value="Winged helix-like DNA-binding domain superfamily/Winged helix DNA-binding domain"/>
    <property type="match status" value="1"/>
</dbReference>
<dbReference type="Proteomes" id="UP000261948">
    <property type="component" value="Unassembled WGS sequence"/>
</dbReference>
<keyword evidence="4" id="KW-0238">DNA-binding</keyword>
<dbReference type="InterPro" id="IPR036388">
    <property type="entry name" value="WH-like_DNA-bd_sf"/>
</dbReference>
<evidence type="ECO:0000256" key="5">
    <source>
        <dbReference type="ARBA" id="ARBA00023163"/>
    </source>
</evidence>
<keyword evidence="3" id="KW-0805">Transcription regulation</keyword>
<keyword evidence="8" id="KW-1185">Reference proteome</keyword>
<gene>
    <name evidence="7" type="ORF">DZC30_15650</name>
</gene>
<proteinExistence type="inferred from homology"/>
<evidence type="ECO:0000259" key="6">
    <source>
        <dbReference type="PROSITE" id="PS50949"/>
    </source>
</evidence>
<dbReference type="Gene3D" id="3.40.640.10">
    <property type="entry name" value="Type I PLP-dependent aspartate aminotransferase-like (Major domain)"/>
    <property type="match status" value="1"/>
</dbReference>
<dbReference type="AlphaFoldDB" id="A0A373FGK8"/>
<dbReference type="InterPro" id="IPR000524">
    <property type="entry name" value="Tscrpt_reg_HTH_GntR"/>
</dbReference>
<dbReference type="SMART" id="SM00345">
    <property type="entry name" value="HTH_GNTR"/>
    <property type="match status" value="1"/>
</dbReference>
<dbReference type="EMBL" id="QURR01000020">
    <property type="protein sequence ID" value="RGE43253.1"/>
    <property type="molecule type" value="Genomic_DNA"/>
</dbReference>
<protein>
    <submittedName>
        <fullName evidence="7">PLP-dependent aminotransferase family protein</fullName>
    </submittedName>
</protein>
<evidence type="ECO:0000256" key="4">
    <source>
        <dbReference type="ARBA" id="ARBA00023125"/>
    </source>
</evidence>
<keyword evidence="7" id="KW-0032">Aminotransferase</keyword>
<comment type="similarity">
    <text evidence="1">In the C-terminal section; belongs to the class-I pyridoxal-phosphate-dependent aminotransferase family.</text>
</comment>
<evidence type="ECO:0000256" key="2">
    <source>
        <dbReference type="ARBA" id="ARBA00022898"/>
    </source>
</evidence>
<dbReference type="Gene3D" id="3.90.1150.10">
    <property type="entry name" value="Aspartate Aminotransferase, domain 1"/>
    <property type="match status" value="1"/>
</dbReference>
<dbReference type="InterPro" id="IPR036390">
    <property type="entry name" value="WH_DNA-bd_sf"/>
</dbReference>
<keyword evidence="2" id="KW-0663">Pyridoxal phosphate</keyword>
<comment type="caution">
    <text evidence="7">The sequence shown here is derived from an EMBL/GenBank/DDBJ whole genome shotgun (WGS) entry which is preliminary data.</text>
</comment>
<keyword evidence="7" id="KW-0808">Transferase</keyword>
<dbReference type="InterPro" id="IPR015424">
    <property type="entry name" value="PyrdxlP-dep_Trfase"/>
</dbReference>
<dbReference type="Pfam" id="PF00392">
    <property type="entry name" value="GntR"/>
    <property type="match status" value="1"/>
</dbReference>
<evidence type="ECO:0000313" key="8">
    <source>
        <dbReference type="Proteomes" id="UP000261948"/>
    </source>
</evidence>
<dbReference type="PANTHER" id="PTHR46577">
    <property type="entry name" value="HTH-TYPE TRANSCRIPTIONAL REGULATORY PROTEIN GABR"/>
    <property type="match status" value="1"/>
</dbReference>
<dbReference type="InterPro" id="IPR015421">
    <property type="entry name" value="PyrdxlP-dep_Trfase_major"/>
</dbReference>
<dbReference type="GO" id="GO:0008483">
    <property type="term" value="F:transaminase activity"/>
    <property type="evidence" value="ECO:0007669"/>
    <property type="project" value="UniProtKB-KW"/>
</dbReference>
<evidence type="ECO:0000256" key="3">
    <source>
        <dbReference type="ARBA" id="ARBA00023015"/>
    </source>
</evidence>
<dbReference type="SUPFAM" id="SSF46785">
    <property type="entry name" value="Winged helix' DNA-binding domain"/>
    <property type="match status" value="1"/>
</dbReference>
<dbReference type="OrthoDB" id="9804020at2"/>
<feature type="domain" description="HTH gntR-type" evidence="6">
    <location>
        <begin position="11"/>
        <end position="79"/>
    </location>
</feature>
<dbReference type="GO" id="GO:0003677">
    <property type="term" value="F:DNA binding"/>
    <property type="evidence" value="ECO:0007669"/>
    <property type="project" value="UniProtKB-KW"/>
</dbReference>
<dbReference type="Pfam" id="PF00155">
    <property type="entry name" value="Aminotran_1_2"/>
    <property type="match status" value="1"/>
</dbReference>
<sequence length="491" mass="53606">MTISLSRQAALTLTQQLAERLADRIRTRLLPTGARLPSVRECARQQNVSPYTVVAAYDLLQAQGLVEARPQRGFFVRDFSQNPLQVQEIDRQSAIKNGANNATLDTPVGIPPGTRINATMLIRGMFVESVAGKPQPGAGVLPAEWLDAGFLVAAMRKVTSGPALRDSLVRYGEPMGDSGLRDALARRLQRLGIAAAPGQIITTMGATQALDIVSRALLQPGDPVMVEEPGWAVEYARLAAMGMRVLPVPRGPEGPDMAVMQRYCETMAPKLYVSVSVLHNPTGYSLSAASAHEVLQMAHRYGFYVVEDDTYSHIAPDHAPRVTVLDRLQRSIYISGFAKVLVPNWRLGYMAAPPELVERLLDTKLLSTLSTPTPMEQALALCMEQGQLRRHAERLRQHLAKARTRSVALAQAAGCRFVAEPAGMFGWVDTGVDTEVLTQRLLDEGYMIAPGTMFHASRGSSTCMRINFATTQDAAFWRVFERVVAAMKASG</sequence>
<reference evidence="7 8" key="1">
    <citation type="submission" date="2018-08" db="EMBL/GenBank/DDBJ databases">
        <title>Comamonas testosteroni strain SWCO2.</title>
        <authorList>
            <person name="Jiang N."/>
            <person name="Zhang X.Z."/>
        </authorList>
    </citation>
    <scope>NUCLEOTIDE SEQUENCE [LARGE SCALE GENOMIC DNA]</scope>
    <source>
        <strain evidence="7 8">SWCO2</strain>
    </source>
</reference>